<name>A0A9N8VIS8_9GLOM</name>
<reference evidence="1" key="1">
    <citation type="submission" date="2021-06" db="EMBL/GenBank/DDBJ databases">
        <authorList>
            <person name="Kallberg Y."/>
            <person name="Tangrot J."/>
            <person name="Rosling A."/>
        </authorList>
    </citation>
    <scope>NUCLEOTIDE SEQUENCE</scope>
    <source>
        <strain evidence="1">BR232B</strain>
    </source>
</reference>
<dbReference type="Proteomes" id="UP000789739">
    <property type="component" value="Unassembled WGS sequence"/>
</dbReference>
<proteinExistence type="predicted"/>
<evidence type="ECO:0000313" key="1">
    <source>
        <dbReference type="EMBL" id="CAG8456312.1"/>
    </source>
</evidence>
<comment type="caution">
    <text evidence="1">The sequence shown here is derived from an EMBL/GenBank/DDBJ whole genome shotgun (WGS) entry which is preliminary data.</text>
</comment>
<protein>
    <submittedName>
        <fullName evidence="1">3988_t:CDS:1</fullName>
    </submittedName>
</protein>
<gene>
    <name evidence="1" type="ORF">PBRASI_LOCUS336</name>
</gene>
<accession>A0A9N8VIS8</accession>
<evidence type="ECO:0000313" key="2">
    <source>
        <dbReference type="Proteomes" id="UP000789739"/>
    </source>
</evidence>
<dbReference type="Gene3D" id="3.80.10.10">
    <property type="entry name" value="Ribonuclease Inhibitor"/>
    <property type="match status" value="1"/>
</dbReference>
<organism evidence="1 2">
    <name type="scientific">Paraglomus brasilianum</name>
    <dbReference type="NCBI Taxonomy" id="144538"/>
    <lineage>
        <taxon>Eukaryota</taxon>
        <taxon>Fungi</taxon>
        <taxon>Fungi incertae sedis</taxon>
        <taxon>Mucoromycota</taxon>
        <taxon>Glomeromycotina</taxon>
        <taxon>Glomeromycetes</taxon>
        <taxon>Paraglomerales</taxon>
        <taxon>Paraglomeraceae</taxon>
        <taxon>Paraglomus</taxon>
    </lineage>
</organism>
<sequence>MSSSRQGLAAMLPPEVLHIIIHDHLCENEHAIIRVPRKKALTNTALVNKNWFHVSMRILWSNIFENGFTLSTLEILLRCLPMVTRKNLGIYELLPKGPLLTPYGQYVNSILLEMLFCFVDRWLGENLPASNTPKKKRELVRTLLEFFSTQNKNRLIKLEVAGLHINRLWARNYEVIFHSRNWIENLQVFVIRAAFDSTSFVNRLADVCTKITTLEIDYFNFDGAPETEEIKAALRLIAAQKQLRSLTWSSVVSVDPTKLLAALSSVACTLERIEIEHTDFSNVLSLCPLAQCSNLETMVFKDCRNISEQAVQPLEKQQKKLTKLREVKLVRCNDFEALQAYARRRNVLQQDMTFDTPLY</sequence>
<dbReference type="AlphaFoldDB" id="A0A9N8VIS8"/>
<dbReference type="EMBL" id="CAJVPI010000015">
    <property type="protein sequence ID" value="CAG8456312.1"/>
    <property type="molecule type" value="Genomic_DNA"/>
</dbReference>
<dbReference type="InterPro" id="IPR032675">
    <property type="entry name" value="LRR_dom_sf"/>
</dbReference>
<dbReference type="SUPFAM" id="SSF52047">
    <property type="entry name" value="RNI-like"/>
    <property type="match status" value="1"/>
</dbReference>
<dbReference type="OrthoDB" id="2330282at2759"/>
<keyword evidence="2" id="KW-1185">Reference proteome</keyword>